<dbReference type="GO" id="GO:0046654">
    <property type="term" value="P:tetrahydrofolate biosynthetic process"/>
    <property type="evidence" value="ECO:0007669"/>
    <property type="project" value="UniProtKB-UniRule"/>
</dbReference>
<evidence type="ECO:0000256" key="2">
    <source>
        <dbReference type="ARBA" id="ARBA00005013"/>
    </source>
</evidence>
<evidence type="ECO:0000259" key="7">
    <source>
        <dbReference type="SMART" id="SM00905"/>
    </source>
</evidence>
<dbReference type="RefSeq" id="WP_241714011.1">
    <property type="nucleotide sequence ID" value="NZ_JALBUF010000005.1"/>
</dbReference>
<comment type="caution">
    <text evidence="8">The sequence shown here is derived from an EMBL/GenBank/DDBJ whole genome shotgun (WGS) entry which is preliminary data.</text>
</comment>
<dbReference type="EC" id="4.1.2.25" evidence="6"/>
<evidence type="ECO:0000256" key="6">
    <source>
        <dbReference type="RuleBase" id="RU362079"/>
    </source>
</evidence>
<keyword evidence="5 6" id="KW-0456">Lyase</keyword>
<feature type="domain" description="Dihydroneopterin aldolase/epimerase" evidence="7">
    <location>
        <begin position="5"/>
        <end position="118"/>
    </location>
</feature>
<dbReference type="Pfam" id="PF02152">
    <property type="entry name" value="FolB"/>
    <property type="match status" value="1"/>
</dbReference>
<dbReference type="GO" id="GO:0046656">
    <property type="term" value="P:folic acid biosynthetic process"/>
    <property type="evidence" value="ECO:0007669"/>
    <property type="project" value="UniProtKB-UniRule"/>
</dbReference>
<dbReference type="SUPFAM" id="SSF55620">
    <property type="entry name" value="Tetrahydrobiopterin biosynthesis enzymes-like"/>
    <property type="match status" value="1"/>
</dbReference>
<accession>A0A9X1VA69</accession>
<dbReference type="PANTHER" id="PTHR42844">
    <property type="entry name" value="DIHYDRONEOPTERIN ALDOLASE 1-RELATED"/>
    <property type="match status" value="1"/>
</dbReference>
<evidence type="ECO:0000256" key="4">
    <source>
        <dbReference type="ARBA" id="ARBA00022909"/>
    </source>
</evidence>
<dbReference type="Proteomes" id="UP001139263">
    <property type="component" value="Unassembled WGS sequence"/>
</dbReference>
<evidence type="ECO:0000256" key="5">
    <source>
        <dbReference type="ARBA" id="ARBA00023239"/>
    </source>
</evidence>
<evidence type="ECO:0000313" key="8">
    <source>
        <dbReference type="EMBL" id="MCI0183560.1"/>
    </source>
</evidence>
<dbReference type="PANTHER" id="PTHR42844:SF1">
    <property type="entry name" value="DIHYDRONEOPTERIN ALDOLASE 1-RELATED"/>
    <property type="match status" value="1"/>
</dbReference>
<gene>
    <name evidence="8" type="primary">folB</name>
    <name evidence="8" type="ORF">MM817_01843</name>
</gene>
<dbReference type="InterPro" id="IPR006157">
    <property type="entry name" value="FolB_dom"/>
</dbReference>
<comment type="function">
    <text evidence="6">Catalyzes the conversion of 7,8-dihydroneopterin to 6-hydroxymethyl-7,8-dihydropterin.</text>
</comment>
<reference evidence="8" key="1">
    <citation type="submission" date="2022-03" db="EMBL/GenBank/DDBJ databases">
        <title>Draft Genome Sequence of Firmicute Strain S0AB, a Heterotrophic Iron/Sulfur-Oxidizing Extreme Acidophile.</title>
        <authorList>
            <person name="Vergara E."/>
            <person name="Pakostova E."/>
            <person name="Johnson D.B."/>
            <person name="Holmes D.S."/>
        </authorList>
    </citation>
    <scope>NUCLEOTIDE SEQUENCE</scope>
    <source>
        <strain evidence="8">S0AB</strain>
    </source>
</reference>
<dbReference type="NCBIfam" id="TIGR00526">
    <property type="entry name" value="folB_dom"/>
    <property type="match status" value="1"/>
</dbReference>
<dbReference type="InterPro" id="IPR006156">
    <property type="entry name" value="Dihydroneopterin_aldolase"/>
</dbReference>
<keyword evidence="4 6" id="KW-0289">Folate biosynthesis</keyword>
<dbReference type="FunFam" id="3.30.1130.10:FF:000003">
    <property type="entry name" value="7,8-dihydroneopterin aldolase"/>
    <property type="match status" value="1"/>
</dbReference>
<dbReference type="SMART" id="SM00905">
    <property type="entry name" value="FolB"/>
    <property type="match status" value="1"/>
</dbReference>
<dbReference type="EMBL" id="JALBUF010000005">
    <property type="protein sequence ID" value="MCI0183560.1"/>
    <property type="molecule type" value="Genomic_DNA"/>
</dbReference>
<comment type="pathway">
    <text evidence="2 6">Cofactor biosynthesis; tetrahydrofolate biosynthesis; 2-amino-4-hydroxy-6-hydroxymethyl-7,8-dihydropteridine diphosphate from 7,8-dihydroneopterin triphosphate: step 3/4.</text>
</comment>
<name>A0A9X1VA69_9BACL</name>
<evidence type="ECO:0000256" key="3">
    <source>
        <dbReference type="ARBA" id="ARBA00005708"/>
    </source>
</evidence>
<protein>
    <recommendedName>
        <fullName evidence="6">7,8-dihydroneopterin aldolase</fullName>
        <ecNumber evidence="6">4.1.2.25</ecNumber>
    </recommendedName>
</protein>
<dbReference type="Gene3D" id="3.30.1130.10">
    <property type="match status" value="1"/>
</dbReference>
<dbReference type="CDD" id="cd00534">
    <property type="entry name" value="DHNA_DHNTPE"/>
    <property type="match status" value="1"/>
</dbReference>
<comment type="catalytic activity">
    <reaction evidence="1 6">
        <text>7,8-dihydroneopterin = 6-hydroxymethyl-7,8-dihydropterin + glycolaldehyde</text>
        <dbReference type="Rhea" id="RHEA:10540"/>
        <dbReference type="ChEBI" id="CHEBI:17001"/>
        <dbReference type="ChEBI" id="CHEBI:17071"/>
        <dbReference type="ChEBI" id="CHEBI:44841"/>
        <dbReference type="EC" id="4.1.2.25"/>
    </reaction>
</comment>
<proteinExistence type="inferred from homology"/>
<sequence>MADVIFIRDMEFFGYHGVFTEEQRLGQRFVISLRLLCDLEPAALHDDLTLTVDYGDVYNRVKEVVEGRKRKLVESVAQDIANTVLRCYPIVHTVVVHMEKPGAPIAGIFETVGVEIERSRTHHSYMGE</sequence>
<evidence type="ECO:0000256" key="1">
    <source>
        <dbReference type="ARBA" id="ARBA00001353"/>
    </source>
</evidence>
<comment type="similarity">
    <text evidence="3 6">Belongs to the DHNA family.</text>
</comment>
<keyword evidence="9" id="KW-1185">Reference proteome</keyword>
<evidence type="ECO:0000313" key="9">
    <source>
        <dbReference type="Proteomes" id="UP001139263"/>
    </source>
</evidence>
<organism evidence="8 9">
    <name type="scientific">Sulfoacidibacillus ferrooxidans</name>
    <dbReference type="NCBI Taxonomy" id="2005001"/>
    <lineage>
        <taxon>Bacteria</taxon>
        <taxon>Bacillati</taxon>
        <taxon>Bacillota</taxon>
        <taxon>Bacilli</taxon>
        <taxon>Bacillales</taxon>
        <taxon>Alicyclobacillaceae</taxon>
        <taxon>Sulfoacidibacillus</taxon>
    </lineage>
</organism>
<dbReference type="GO" id="GO:0004150">
    <property type="term" value="F:dihydroneopterin aldolase activity"/>
    <property type="evidence" value="ECO:0007669"/>
    <property type="project" value="UniProtKB-UniRule"/>
</dbReference>
<dbReference type="GO" id="GO:0005737">
    <property type="term" value="C:cytoplasm"/>
    <property type="evidence" value="ECO:0007669"/>
    <property type="project" value="TreeGrafter"/>
</dbReference>
<dbReference type="AlphaFoldDB" id="A0A9X1VA69"/>
<dbReference type="InterPro" id="IPR043133">
    <property type="entry name" value="GTP-CH-I_C/QueF"/>
</dbReference>
<dbReference type="NCBIfam" id="TIGR00525">
    <property type="entry name" value="folB"/>
    <property type="match status" value="1"/>
</dbReference>